<feature type="compositionally biased region" description="Basic and acidic residues" evidence="3">
    <location>
        <begin position="245"/>
        <end position="257"/>
    </location>
</feature>
<dbReference type="InterPro" id="IPR004883">
    <property type="entry name" value="LOB"/>
</dbReference>
<keyword evidence="2" id="KW-0175">Coiled coil</keyword>
<comment type="similarity">
    <text evidence="1">Belongs to the LOB domain-containing protein family.</text>
</comment>
<evidence type="ECO:0000256" key="2">
    <source>
        <dbReference type="SAM" id="Coils"/>
    </source>
</evidence>
<evidence type="ECO:0000256" key="3">
    <source>
        <dbReference type="SAM" id="MobiDB-lite"/>
    </source>
</evidence>
<dbReference type="PANTHER" id="PTHR31286">
    <property type="entry name" value="GLYCINE-RICH CELL WALL STRUCTURAL PROTEIN 1.8-LIKE"/>
    <property type="match status" value="1"/>
</dbReference>
<feature type="compositionally biased region" description="Pro residues" evidence="3">
    <location>
        <begin position="689"/>
        <end position="700"/>
    </location>
</feature>
<sequence>MLDDRPWTLARRPWVLQISTPKEKLDRRGVEFVPIWVRFPNLSLQFWNPEMLSKISSHIGTPKFADAATSGMMKLAYARLCIEVSAKEEPPDFVPLVNENGLEFRQKVVYVWKPPRCKFCKLFGHSSGNCRDKLQVHDEGALHPKSDGFVEVPRNRGKKLWRPKQNQGLRDEVKKITLVVESHVSSHPLVQGALMEVRNSFEALAEKVSSTKAVFTTKVNDLDQLASSSRVGEELPVEFLSQGNRRSESKTMLDKGRLRSATGSPTQEGRSPVLVEPPDMGAMPVVRTDAVVNKIVKALGPDLSGGNSKVKSLVLVYKSHVRQKGRGVFMWEGFVSEQHIFCEVEPLDSKIDKFFLSAIYGANDYVDRRSLWSSLVGVENIVRGSPWLIGGDFNVVKSCFDSWAWKQFLKHKEGVRKHVKVHIGNGMQTNFWHKMGVLHEVLSKDAKYKLRILEEAKDAEVINQRRWPIGRRLTLEIQEVGCVPRHSFCCWVLCHKKLPTRDRLLKWGVVTSSSCIFCEGNETIDHLFFGCAFSGAIRSKLLMYMDDFREPMVWDEEMQVAVSKYGGKSFRSRLYKLCLNCVVYEEVPEGQRADAANSLVYEANVRLRDPVYGCMGAISALQQEVQTLQAELNAVRAEILRYKYREAANNIIASPNAAALVSSVSVADQLPQAPTTPPTHHHHHHGAMLPPPPPPPPQRPQPSVVVVSSSSSPASSLYTQTSSTTSFNNISDNNIPFFLQSLDHLQ</sequence>
<feature type="region of interest" description="Disordered" evidence="3">
    <location>
        <begin position="668"/>
        <end position="725"/>
    </location>
</feature>
<dbReference type="PROSITE" id="PS50891">
    <property type="entry name" value="LOB"/>
    <property type="match status" value="1"/>
</dbReference>
<comment type="caution">
    <text evidence="5">The sequence shown here is derived from an EMBL/GenBank/DDBJ whole genome shotgun (WGS) entry which is preliminary data.</text>
</comment>
<feature type="domain" description="LOB" evidence="4">
    <location>
        <begin position="526"/>
        <end position="639"/>
    </location>
</feature>
<dbReference type="Pfam" id="PF13966">
    <property type="entry name" value="zf-RVT"/>
    <property type="match status" value="1"/>
</dbReference>
<evidence type="ECO:0000313" key="6">
    <source>
        <dbReference type="Proteomes" id="UP001454036"/>
    </source>
</evidence>
<dbReference type="SUPFAM" id="SSF56219">
    <property type="entry name" value="DNase I-like"/>
    <property type="match status" value="1"/>
</dbReference>
<dbReference type="InterPro" id="IPR036691">
    <property type="entry name" value="Endo/exonu/phosph_ase_sf"/>
</dbReference>
<dbReference type="PANTHER" id="PTHR31286:SF165">
    <property type="entry name" value="DUF4283 DOMAIN-CONTAINING PROTEIN"/>
    <property type="match status" value="1"/>
</dbReference>
<dbReference type="EMBL" id="BAABME010020829">
    <property type="protein sequence ID" value="GAA0161567.1"/>
    <property type="molecule type" value="Genomic_DNA"/>
</dbReference>
<dbReference type="AlphaFoldDB" id="A0AAV3QEM1"/>
<keyword evidence="6" id="KW-1185">Reference proteome</keyword>
<dbReference type="InterPro" id="IPR040256">
    <property type="entry name" value="At4g02000-like"/>
</dbReference>
<dbReference type="InterPro" id="IPR026960">
    <property type="entry name" value="RVT-Znf"/>
</dbReference>
<proteinExistence type="inferred from homology"/>
<dbReference type="Proteomes" id="UP001454036">
    <property type="component" value="Unassembled WGS sequence"/>
</dbReference>
<feature type="coiled-coil region" evidence="2">
    <location>
        <begin position="618"/>
        <end position="645"/>
    </location>
</feature>
<organism evidence="5 6">
    <name type="scientific">Lithospermum erythrorhizon</name>
    <name type="common">Purple gromwell</name>
    <name type="synonym">Lithospermum officinale var. erythrorhizon</name>
    <dbReference type="NCBI Taxonomy" id="34254"/>
    <lineage>
        <taxon>Eukaryota</taxon>
        <taxon>Viridiplantae</taxon>
        <taxon>Streptophyta</taxon>
        <taxon>Embryophyta</taxon>
        <taxon>Tracheophyta</taxon>
        <taxon>Spermatophyta</taxon>
        <taxon>Magnoliopsida</taxon>
        <taxon>eudicotyledons</taxon>
        <taxon>Gunneridae</taxon>
        <taxon>Pentapetalae</taxon>
        <taxon>asterids</taxon>
        <taxon>lamiids</taxon>
        <taxon>Boraginales</taxon>
        <taxon>Boraginaceae</taxon>
        <taxon>Boraginoideae</taxon>
        <taxon>Lithospermeae</taxon>
        <taxon>Lithospermum</taxon>
    </lineage>
</organism>
<reference evidence="5 6" key="1">
    <citation type="submission" date="2024-01" db="EMBL/GenBank/DDBJ databases">
        <title>The complete chloroplast genome sequence of Lithospermum erythrorhizon: insights into the phylogenetic relationship among Boraginaceae species and the maternal lineages of purple gromwells.</title>
        <authorList>
            <person name="Okada T."/>
            <person name="Watanabe K."/>
        </authorList>
    </citation>
    <scope>NUCLEOTIDE SEQUENCE [LARGE SCALE GENOMIC DNA]</scope>
</reference>
<evidence type="ECO:0000259" key="4">
    <source>
        <dbReference type="PROSITE" id="PS50891"/>
    </source>
</evidence>
<feature type="compositionally biased region" description="Low complexity" evidence="3">
    <location>
        <begin position="701"/>
        <end position="725"/>
    </location>
</feature>
<gene>
    <name evidence="5" type="ORF">LIER_39257</name>
</gene>
<feature type="region of interest" description="Disordered" evidence="3">
    <location>
        <begin position="240"/>
        <end position="279"/>
    </location>
</feature>
<name>A0AAV3QEM1_LITER</name>
<dbReference type="Pfam" id="PF03195">
    <property type="entry name" value="LOB"/>
    <property type="match status" value="1"/>
</dbReference>
<protein>
    <recommendedName>
        <fullName evidence="4">LOB domain-containing protein</fullName>
    </recommendedName>
</protein>
<evidence type="ECO:0000256" key="1">
    <source>
        <dbReference type="ARBA" id="ARBA00005474"/>
    </source>
</evidence>
<evidence type="ECO:0000313" key="5">
    <source>
        <dbReference type="EMBL" id="GAA0161567.1"/>
    </source>
</evidence>
<accession>A0AAV3QEM1</accession>